<gene>
    <name evidence="2" type="ORF">FB564_3127</name>
    <name evidence="1" type="ORF">Sar04_26550</name>
</gene>
<evidence type="ECO:0000313" key="3">
    <source>
        <dbReference type="Proteomes" id="UP000315983"/>
    </source>
</evidence>
<protein>
    <submittedName>
        <fullName evidence="2">Lantibiotic biosynthesis dehydratase-like protein</fullName>
    </submittedName>
    <submittedName>
        <fullName evidence="1">Lantibiotic dehydratase</fullName>
    </submittedName>
</protein>
<dbReference type="GeneID" id="93772345"/>
<sequence length="749" mass="82570">MKRHWRIGHEFIVRHAGMPFDWLEELGASGDLLELADEVVRREAVLLASVAKHFAGNRATRVRADVLRGRVDQLPRSAGPDWSAAVDAWGAALTRYVRAYREADEQVGKQLRDLLATAEVSEAVFLSNPDAYRNMLQPLLAHEGSLTSRWRRVRRQMYTYVQRFCAKNETVSFFGPMAYGAAGPGDGAQLRRDVPRTRRVFLSHWAARALTLAIARESAILPHLRFHRTGRGAETGEPLLAQVLPGGTTVRQLVHRSGLPAAEVARTLRKLVAAEHLTIGLGGGDYDRDPLTTLREQLSALPSAPARDQWLARLDDLAALLEKLVDQPLERKVETVDALETRFTEITGKPARRGAGAAYADRAVFFEECASPFALTVGADLVRRWEEQLAPLLEVCVAHGAATQAAAADAVRESFASGGRDVELNLLEYATRAAADQSDSTSTYQATYAPSYPGEDWRGEVARLVREASALDGERYAVIDLCPAASDVAGLGEAPLVLSRAHHHLLVDSWLGTMHPDPRRLGSAAAEWVARQNGEVVGLDLGRRNKGYYRFPGREVAMRPLTWTDEGRADLLKPEDLRVSVTSEAVTLRDPGGHVVTAYVPLSDFVKYAPIAALSHPQVLHPTFRTATGGALPEVVLGSVILQRARWRVPTDTLSAPEPHTRFLGLRRLARDTNVRFLFGRSAHERKPYLLDLASPLAADLISHITRGCDEIDVERMAPGPDGLWLRDAEGRRYTSELRMQIVGESRRA</sequence>
<keyword evidence="4" id="KW-1185">Reference proteome</keyword>
<accession>A0A542XQ35</accession>
<dbReference type="EMBL" id="BOQM01000017">
    <property type="protein sequence ID" value="GIM85919.1"/>
    <property type="molecule type" value="Genomic_DNA"/>
</dbReference>
<reference evidence="2 3" key="1">
    <citation type="submission" date="2019-06" db="EMBL/GenBank/DDBJ databases">
        <title>Sequencing the genomes of 1000 actinobacteria strains.</title>
        <authorList>
            <person name="Klenk H.-P."/>
        </authorList>
    </citation>
    <scope>NUCLEOTIDE SEQUENCE [LARGE SCALE GENOMIC DNA]</scope>
    <source>
        <strain evidence="2 3">DSM 44819</strain>
    </source>
</reference>
<evidence type="ECO:0000313" key="4">
    <source>
        <dbReference type="Proteomes" id="UP000677457"/>
    </source>
</evidence>
<dbReference type="AlphaFoldDB" id="A0A542XQ35"/>
<dbReference type="Proteomes" id="UP000315983">
    <property type="component" value="Unassembled WGS sequence"/>
</dbReference>
<comment type="caution">
    <text evidence="2">The sequence shown here is derived from an EMBL/GenBank/DDBJ whole genome shotgun (WGS) entry which is preliminary data.</text>
</comment>
<dbReference type="RefSeq" id="WP_019030571.1">
    <property type="nucleotide sequence ID" value="NZ_BOQM01000017.1"/>
</dbReference>
<organism evidence="2 3">
    <name type="scientific">Salinispora arenicola</name>
    <dbReference type="NCBI Taxonomy" id="168697"/>
    <lineage>
        <taxon>Bacteria</taxon>
        <taxon>Bacillati</taxon>
        <taxon>Actinomycetota</taxon>
        <taxon>Actinomycetes</taxon>
        <taxon>Micromonosporales</taxon>
        <taxon>Micromonosporaceae</taxon>
        <taxon>Salinispora</taxon>
    </lineage>
</organism>
<reference evidence="1 4" key="2">
    <citation type="submission" date="2021-03" db="EMBL/GenBank/DDBJ databases">
        <title>Whole genome shotgun sequence of Salinispora arenicola NBRC 105043.</title>
        <authorList>
            <person name="Komaki H."/>
            <person name="Tamura T."/>
        </authorList>
    </citation>
    <scope>NUCLEOTIDE SEQUENCE [LARGE SCALE GENOMIC DNA]</scope>
    <source>
        <strain evidence="1 4">NBRC 105043</strain>
    </source>
</reference>
<dbReference type="Proteomes" id="UP000677457">
    <property type="component" value="Unassembled WGS sequence"/>
</dbReference>
<proteinExistence type="predicted"/>
<evidence type="ECO:0000313" key="1">
    <source>
        <dbReference type="EMBL" id="GIM85919.1"/>
    </source>
</evidence>
<name>A0A542XQ35_SALAC</name>
<dbReference type="EMBL" id="VFOL01000001">
    <property type="protein sequence ID" value="TQL37955.1"/>
    <property type="molecule type" value="Genomic_DNA"/>
</dbReference>
<evidence type="ECO:0000313" key="2">
    <source>
        <dbReference type="EMBL" id="TQL37955.1"/>
    </source>
</evidence>